<evidence type="ECO:0000256" key="5">
    <source>
        <dbReference type="ARBA" id="ARBA00023125"/>
    </source>
</evidence>
<dbReference type="STRING" id="1121395.SAMN02745215_01030"/>
<dbReference type="SMART" id="SM00448">
    <property type="entry name" value="REC"/>
    <property type="match status" value="1"/>
</dbReference>
<dbReference type="CDD" id="cd00383">
    <property type="entry name" value="trans_reg_C"/>
    <property type="match status" value="1"/>
</dbReference>
<dbReference type="PANTHER" id="PTHR48111:SF21">
    <property type="entry name" value="DNA-BINDING DUAL MASTER TRANSCRIPTIONAL REGULATOR RPAA"/>
    <property type="match status" value="1"/>
</dbReference>
<dbReference type="FunFam" id="3.40.50.2300:FF:000001">
    <property type="entry name" value="DNA-binding response regulator PhoB"/>
    <property type="match status" value="1"/>
</dbReference>
<organism evidence="12 13">
    <name type="scientific">Desulfitobacterium chlororespirans DSM 11544</name>
    <dbReference type="NCBI Taxonomy" id="1121395"/>
    <lineage>
        <taxon>Bacteria</taxon>
        <taxon>Bacillati</taxon>
        <taxon>Bacillota</taxon>
        <taxon>Clostridia</taxon>
        <taxon>Eubacteriales</taxon>
        <taxon>Desulfitobacteriaceae</taxon>
        <taxon>Desulfitobacterium</taxon>
    </lineage>
</organism>
<name>A0A1M7SLA7_9FIRM</name>
<feature type="domain" description="Response regulatory" evidence="10">
    <location>
        <begin position="6"/>
        <end position="119"/>
    </location>
</feature>
<evidence type="ECO:0000256" key="8">
    <source>
        <dbReference type="PROSITE-ProRule" id="PRU00169"/>
    </source>
</evidence>
<dbReference type="PROSITE" id="PS51755">
    <property type="entry name" value="OMPR_PHOB"/>
    <property type="match status" value="1"/>
</dbReference>
<dbReference type="GO" id="GO:0006355">
    <property type="term" value="P:regulation of DNA-templated transcription"/>
    <property type="evidence" value="ECO:0007669"/>
    <property type="project" value="InterPro"/>
</dbReference>
<keyword evidence="2 8" id="KW-0597">Phosphoprotein</keyword>
<feature type="domain" description="OmpR/PhoB-type" evidence="11">
    <location>
        <begin position="130"/>
        <end position="228"/>
    </location>
</feature>
<keyword evidence="3" id="KW-0902">Two-component regulatory system</keyword>
<dbReference type="SMART" id="SM00862">
    <property type="entry name" value="Trans_reg_C"/>
    <property type="match status" value="1"/>
</dbReference>
<dbReference type="PROSITE" id="PS50110">
    <property type="entry name" value="RESPONSE_REGULATORY"/>
    <property type="match status" value="1"/>
</dbReference>
<dbReference type="EMBL" id="FRDN01000004">
    <property type="protein sequence ID" value="SHN59230.1"/>
    <property type="molecule type" value="Genomic_DNA"/>
</dbReference>
<dbReference type="GO" id="GO:0032993">
    <property type="term" value="C:protein-DNA complex"/>
    <property type="evidence" value="ECO:0007669"/>
    <property type="project" value="TreeGrafter"/>
</dbReference>
<dbReference type="Pfam" id="PF00072">
    <property type="entry name" value="Response_reg"/>
    <property type="match status" value="1"/>
</dbReference>
<keyword evidence="6" id="KW-0804">Transcription</keyword>
<dbReference type="InterPro" id="IPR011006">
    <property type="entry name" value="CheY-like_superfamily"/>
</dbReference>
<evidence type="ECO:0000256" key="7">
    <source>
        <dbReference type="ARBA" id="ARBA00024867"/>
    </source>
</evidence>
<dbReference type="InterPro" id="IPR016032">
    <property type="entry name" value="Sig_transdc_resp-reg_C-effctor"/>
</dbReference>
<comment type="function">
    <text evidence="7">May play the central regulatory role in sporulation. It may be an element of the effector pathway responsible for the activation of sporulation genes in response to nutritional stress. Spo0A may act in concert with spo0H (a sigma factor) to control the expression of some genes that are critical to the sporulation process.</text>
</comment>
<dbReference type="InterPro" id="IPR001789">
    <property type="entry name" value="Sig_transdc_resp-reg_receiver"/>
</dbReference>
<dbReference type="GO" id="GO:0000156">
    <property type="term" value="F:phosphorelay response regulator activity"/>
    <property type="evidence" value="ECO:0007669"/>
    <property type="project" value="TreeGrafter"/>
</dbReference>
<protein>
    <recommendedName>
        <fullName evidence="1">Stage 0 sporulation protein A homolog</fullName>
    </recommendedName>
</protein>
<sequence length="233" mass="26285">MSTAGHILICDDQLIIHETIAAYLKAEGFTYSSAYDGEEALQKAYETSPDLIILDLMMPKLSGIEVCRTLRKTTDVPIIMLTAKGEEIDKILGLELGADDYIVKPFSPREVVARVKTVLRRKLPKSRDNEPILKYDGLEINISSYELRLDGVPVSCTPKEVEVLYLLAAHPGQVFNREQIIQNVWGSDYFGDTRSVDTQIKRIRQKLAGEKMKWGIKSIYGVGYKFEVSNLQK</sequence>
<evidence type="ECO:0000313" key="13">
    <source>
        <dbReference type="Proteomes" id="UP000184010"/>
    </source>
</evidence>
<evidence type="ECO:0000256" key="9">
    <source>
        <dbReference type="PROSITE-ProRule" id="PRU01091"/>
    </source>
</evidence>
<evidence type="ECO:0000256" key="2">
    <source>
        <dbReference type="ARBA" id="ARBA00022553"/>
    </source>
</evidence>
<accession>A0A1M7SLA7</accession>
<feature type="DNA-binding region" description="OmpR/PhoB-type" evidence="9">
    <location>
        <begin position="130"/>
        <end position="228"/>
    </location>
</feature>
<evidence type="ECO:0000259" key="11">
    <source>
        <dbReference type="PROSITE" id="PS51755"/>
    </source>
</evidence>
<dbReference type="GO" id="GO:0005829">
    <property type="term" value="C:cytosol"/>
    <property type="evidence" value="ECO:0007669"/>
    <property type="project" value="TreeGrafter"/>
</dbReference>
<dbReference type="SUPFAM" id="SSF52172">
    <property type="entry name" value="CheY-like"/>
    <property type="match status" value="1"/>
</dbReference>
<dbReference type="AlphaFoldDB" id="A0A1M7SLA7"/>
<evidence type="ECO:0000256" key="1">
    <source>
        <dbReference type="ARBA" id="ARBA00018672"/>
    </source>
</evidence>
<evidence type="ECO:0000256" key="4">
    <source>
        <dbReference type="ARBA" id="ARBA00023015"/>
    </source>
</evidence>
<dbReference type="InterPro" id="IPR036388">
    <property type="entry name" value="WH-like_DNA-bd_sf"/>
</dbReference>
<keyword evidence="4" id="KW-0805">Transcription regulation</keyword>
<gene>
    <name evidence="12" type="ORF">SAMN02745215_01030</name>
</gene>
<keyword evidence="5 9" id="KW-0238">DNA-binding</keyword>
<dbReference type="SUPFAM" id="SSF46894">
    <property type="entry name" value="C-terminal effector domain of the bipartite response regulators"/>
    <property type="match status" value="1"/>
</dbReference>
<dbReference type="Gene3D" id="6.10.250.690">
    <property type="match status" value="1"/>
</dbReference>
<dbReference type="Gene3D" id="1.10.10.10">
    <property type="entry name" value="Winged helix-like DNA-binding domain superfamily/Winged helix DNA-binding domain"/>
    <property type="match status" value="1"/>
</dbReference>
<dbReference type="RefSeq" id="WP_072771576.1">
    <property type="nucleotide sequence ID" value="NZ_FRDN01000004.1"/>
</dbReference>
<dbReference type="GO" id="GO:0000976">
    <property type="term" value="F:transcription cis-regulatory region binding"/>
    <property type="evidence" value="ECO:0007669"/>
    <property type="project" value="TreeGrafter"/>
</dbReference>
<keyword evidence="13" id="KW-1185">Reference proteome</keyword>
<dbReference type="InterPro" id="IPR039420">
    <property type="entry name" value="WalR-like"/>
</dbReference>
<dbReference type="FunFam" id="1.10.10.10:FF:000018">
    <property type="entry name" value="DNA-binding response regulator ResD"/>
    <property type="match status" value="1"/>
</dbReference>
<evidence type="ECO:0000256" key="6">
    <source>
        <dbReference type="ARBA" id="ARBA00023163"/>
    </source>
</evidence>
<evidence type="ECO:0000313" key="12">
    <source>
        <dbReference type="EMBL" id="SHN59230.1"/>
    </source>
</evidence>
<proteinExistence type="predicted"/>
<dbReference type="Proteomes" id="UP000184010">
    <property type="component" value="Unassembled WGS sequence"/>
</dbReference>
<dbReference type="PANTHER" id="PTHR48111">
    <property type="entry name" value="REGULATOR OF RPOS"/>
    <property type="match status" value="1"/>
</dbReference>
<feature type="modified residue" description="4-aspartylphosphate" evidence="8">
    <location>
        <position position="55"/>
    </location>
</feature>
<evidence type="ECO:0000259" key="10">
    <source>
        <dbReference type="PROSITE" id="PS50110"/>
    </source>
</evidence>
<reference evidence="13" key="1">
    <citation type="submission" date="2016-12" db="EMBL/GenBank/DDBJ databases">
        <authorList>
            <person name="Varghese N."/>
            <person name="Submissions S."/>
        </authorList>
    </citation>
    <scope>NUCLEOTIDE SEQUENCE [LARGE SCALE GENOMIC DNA]</scope>
    <source>
        <strain evidence="13">DSM 11544</strain>
    </source>
</reference>
<dbReference type="Gene3D" id="3.40.50.2300">
    <property type="match status" value="1"/>
</dbReference>
<evidence type="ECO:0000256" key="3">
    <source>
        <dbReference type="ARBA" id="ARBA00023012"/>
    </source>
</evidence>
<dbReference type="Pfam" id="PF00486">
    <property type="entry name" value="Trans_reg_C"/>
    <property type="match status" value="1"/>
</dbReference>
<dbReference type="InterPro" id="IPR001867">
    <property type="entry name" value="OmpR/PhoB-type_DNA-bd"/>
</dbReference>